<accession>A0A932AB57</accession>
<sequence>MRLVHKCPKCGSFNTMAVPPLSAEETVYHMVLLRRYACLACNWPFREFAGKVRLVRRPAPERRQSIPGRRPSGD</sequence>
<protein>
    <submittedName>
        <fullName evidence="1">Uncharacterized protein</fullName>
    </submittedName>
</protein>
<dbReference type="Proteomes" id="UP000779809">
    <property type="component" value="Unassembled WGS sequence"/>
</dbReference>
<gene>
    <name evidence="1" type="ORF">HYX28_09555</name>
</gene>
<evidence type="ECO:0000313" key="2">
    <source>
        <dbReference type="Proteomes" id="UP000779809"/>
    </source>
</evidence>
<proteinExistence type="predicted"/>
<evidence type="ECO:0000313" key="1">
    <source>
        <dbReference type="EMBL" id="MBI2679014.1"/>
    </source>
</evidence>
<name>A0A932AB57_9BACT</name>
<dbReference type="EMBL" id="JACPNR010000011">
    <property type="protein sequence ID" value="MBI2679014.1"/>
    <property type="molecule type" value="Genomic_DNA"/>
</dbReference>
<reference evidence="1" key="1">
    <citation type="submission" date="2020-07" db="EMBL/GenBank/DDBJ databases">
        <title>Huge and variable diversity of episymbiotic CPR bacteria and DPANN archaea in groundwater ecosystems.</title>
        <authorList>
            <person name="He C.Y."/>
            <person name="Keren R."/>
            <person name="Whittaker M."/>
            <person name="Farag I.F."/>
            <person name="Doudna J."/>
            <person name="Cate J.H.D."/>
            <person name="Banfield J.F."/>
        </authorList>
    </citation>
    <scope>NUCLEOTIDE SEQUENCE</scope>
    <source>
        <strain evidence="1">NC_groundwater_580_Pr5_B-0.1um_64_19</strain>
    </source>
</reference>
<dbReference type="AlphaFoldDB" id="A0A932AB57"/>
<comment type="caution">
    <text evidence="1">The sequence shown here is derived from an EMBL/GenBank/DDBJ whole genome shotgun (WGS) entry which is preliminary data.</text>
</comment>
<organism evidence="1 2">
    <name type="scientific">Candidatus Korobacter versatilis</name>
    <dbReference type="NCBI Taxonomy" id="658062"/>
    <lineage>
        <taxon>Bacteria</taxon>
        <taxon>Pseudomonadati</taxon>
        <taxon>Acidobacteriota</taxon>
        <taxon>Terriglobia</taxon>
        <taxon>Terriglobales</taxon>
        <taxon>Candidatus Korobacteraceae</taxon>
        <taxon>Candidatus Korobacter</taxon>
    </lineage>
</organism>